<evidence type="ECO:0000256" key="1">
    <source>
        <dbReference type="SAM" id="MobiDB-lite"/>
    </source>
</evidence>
<feature type="region of interest" description="Disordered" evidence="1">
    <location>
        <begin position="139"/>
        <end position="167"/>
    </location>
</feature>
<dbReference type="AlphaFoldDB" id="A0AA38PG86"/>
<gene>
    <name evidence="2" type="ORF">F5878DRAFT_657695</name>
</gene>
<accession>A0AA38PG86</accession>
<feature type="compositionally biased region" description="Basic and acidic residues" evidence="1">
    <location>
        <begin position="146"/>
        <end position="158"/>
    </location>
</feature>
<proteinExistence type="predicted"/>
<keyword evidence="3" id="KW-1185">Reference proteome</keyword>
<feature type="compositionally biased region" description="Basic and acidic residues" evidence="1">
    <location>
        <begin position="43"/>
        <end position="54"/>
    </location>
</feature>
<comment type="caution">
    <text evidence="2">The sequence shown here is derived from an EMBL/GenBank/DDBJ whole genome shotgun (WGS) entry which is preliminary data.</text>
</comment>
<reference evidence="2" key="1">
    <citation type="submission" date="2022-08" db="EMBL/GenBank/DDBJ databases">
        <authorList>
            <consortium name="DOE Joint Genome Institute"/>
            <person name="Min B."/>
            <person name="Riley R."/>
            <person name="Sierra-Patev S."/>
            <person name="Naranjo-Ortiz M."/>
            <person name="Looney B."/>
            <person name="Konkel Z."/>
            <person name="Slot J.C."/>
            <person name="Sakamoto Y."/>
            <person name="Steenwyk J.L."/>
            <person name="Rokas A."/>
            <person name="Carro J."/>
            <person name="Camarero S."/>
            <person name="Ferreira P."/>
            <person name="Molpeceres G."/>
            <person name="Ruiz-Duenas F.J."/>
            <person name="Serrano A."/>
            <person name="Henrissat B."/>
            <person name="Drula E."/>
            <person name="Hughes K.W."/>
            <person name="Mata J.L."/>
            <person name="Ishikawa N.K."/>
            <person name="Vargas-Isla R."/>
            <person name="Ushijima S."/>
            <person name="Smith C.A."/>
            <person name="Ahrendt S."/>
            <person name="Andreopoulos W."/>
            <person name="He G."/>
            <person name="Labutti K."/>
            <person name="Lipzen A."/>
            <person name="Ng V."/>
            <person name="Sandor L."/>
            <person name="Barry K."/>
            <person name="Martinez A.T."/>
            <person name="Xiao Y."/>
            <person name="Gibbons J.G."/>
            <person name="Terashima K."/>
            <person name="Hibbett D.S."/>
            <person name="Grigoriev I.V."/>
        </authorList>
    </citation>
    <scope>NUCLEOTIDE SEQUENCE</scope>
    <source>
        <strain evidence="2">TFB9207</strain>
    </source>
</reference>
<evidence type="ECO:0000313" key="3">
    <source>
        <dbReference type="Proteomes" id="UP001163846"/>
    </source>
</evidence>
<dbReference type="EMBL" id="MU806008">
    <property type="protein sequence ID" value="KAJ3842364.1"/>
    <property type="molecule type" value="Genomic_DNA"/>
</dbReference>
<protein>
    <submittedName>
        <fullName evidence="2">Uncharacterized protein</fullName>
    </submittedName>
</protein>
<organism evidence="2 3">
    <name type="scientific">Lentinula raphanica</name>
    <dbReference type="NCBI Taxonomy" id="153919"/>
    <lineage>
        <taxon>Eukaryota</taxon>
        <taxon>Fungi</taxon>
        <taxon>Dikarya</taxon>
        <taxon>Basidiomycota</taxon>
        <taxon>Agaricomycotina</taxon>
        <taxon>Agaricomycetes</taxon>
        <taxon>Agaricomycetidae</taxon>
        <taxon>Agaricales</taxon>
        <taxon>Marasmiineae</taxon>
        <taxon>Omphalotaceae</taxon>
        <taxon>Lentinula</taxon>
    </lineage>
</organism>
<feature type="region of interest" description="Disordered" evidence="1">
    <location>
        <begin position="1"/>
        <end position="65"/>
    </location>
</feature>
<sequence length="167" mass="19407">MPTKNIASSKSYDSDDSDPETSKGNHRPLTPSTPSGPLPPLRVEYRQPDDKHPVLEGVEGPKQPDEVVKSLVGRRYGQRDIVFDEKHAFHVLDNTFLWFRLYDDVEKDKRGEYTPCYPHAYFTVDWRRVEENKVPASQLWVEPSTDPDKTSESWKKGDYPWPRFTLD</sequence>
<dbReference type="Proteomes" id="UP001163846">
    <property type="component" value="Unassembled WGS sequence"/>
</dbReference>
<name>A0AA38PG86_9AGAR</name>
<evidence type="ECO:0000313" key="2">
    <source>
        <dbReference type="EMBL" id="KAJ3842364.1"/>
    </source>
</evidence>